<protein>
    <submittedName>
        <fullName evidence="1">Uncharacterized protein</fullName>
    </submittedName>
</protein>
<evidence type="ECO:0000313" key="2">
    <source>
        <dbReference type="Proteomes" id="UP000204221"/>
    </source>
</evidence>
<dbReference type="Gene3D" id="3.40.630.30">
    <property type="match status" value="1"/>
</dbReference>
<dbReference type="Pfam" id="PF00583">
    <property type="entry name" value="Acetyltransf_1"/>
    <property type="match status" value="1"/>
</dbReference>
<dbReference type="Proteomes" id="UP000204221">
    <property type="component" value="Chromosome"/>
</dbReference>
<sequence length="196" mass="21729">MIEVMPARELGGDSRRTIAEIYADAFRGDFAYFSKDPKVLADGFEHMMVPELFYVALLDGVPAGITACTDGTQSCVRPDARQLRRHFGLIKGSISSAVFAREFTGSVPNMTPTSASLEFVGTAQAYQGRGVAKAMLRHLLALPQYDDYRLEAISDVNAPALGLYAGLGFVEYRREKVRHTWMTGINHYISMQLVQR</sequence>
<evidence type="ECO:0000313" key="1">
    <source>
        <dbReference type="EMBL" id="ASO18598.1"/>
    </source>
</evidence>
<accession>A0A221VYN8</accession>
<dbReference type="PROSITE" id="PS51186">
    <property type="entry name" value="GNAT"/>
    <property type="match status" value="1"/>
</dbReference>
<dbReference type="InterPro" id="IPR000182">
    <property type="entry name" value="GNAT_dom"/>
</dbReference>
<dbReference type="EMBL" id="CP022521">
    <property type="protein sequence ID" value="ASO18598.1"/>
    <property type="molecule type" value="Genomic_DNA"/>
</dbReference>
<dbReference type="KEGG" id="ahg:AHOG_04710"/>
<organism evidence="1 2">
    <name type="scientific">Actinoalloteichus hoggarensis</name>
    <dbReference type="NCBI Taxonomy" id="1470176"/>
    <lineage>
        <taxon>Bacteria</taxon>
        <taxon>Bacillati</taxon>
        <taxon>Actinomycetota</taxon>
        <taxon>Actinomycetes</taxon>
        <taxon>Pseudonocardiales</taxon>
        <taxon>Pseudonocardiaceae</taxon>
        <taxon>Actinoalloteichus</taxon>
    </lineage>
</organism>
<reference evidence="1 2" key="1">
    <citation type="submission" date="2017-07" db="EMBL/GenBank/DDBJ databases">
        <title>Complete genome sequence of Actinoalloteichus hoggarensis DSM 45943, type strain of Actinoalloteichus hoggarensis.</title>
        <authorList>
            <person name="Ruckert C."/>
            <person name="Nouioui I."/>
            <person name="Willmese J."/>
            <person name="van Wezel G."/>
            <person name="Klenk H.-P."/>
            <person name="Kalinowski J."/>
            <person name="Zotchev S.B."/>
        </authorList>
    </citation>
    <scope>NUCLEOTIDE SEQUENCE [LARGE SCALE GENOMIC DNA]</scope>
    <source>
        <strain evidence="1 2">DSM 45943</strain>
    </source>
</reference>
<proteinExistence type="predicted"/>
<dbReference type="InterPro" id="IPR016181">
    <property type="entry name" value="Acyl_CoA_acyltransferase"/>
</dbReference>
<dbReference type="CDD" id="cd04301">
    <property type="entry name" value="NAT_SF"/>
    <property type="match status" value="1"/>
</dbReference>
<keyword evidence="2" id="KW-1185">Reference proteome</keyword>
<gene>
    <name evidence="1" type="ORF">AHOG_04710</name>
</gene>
<dbReference type="OrthoDB" id="9799092at2"/>
<dbReference type="AlphaFoldDB" id="A0A221VYN8"/>
<dbReference type="SUPFAM" id="SSF55729">
    <property type="entry name" value="Acyl-CoA N-acyltransferases (Nat)"/>
    <property type="match status" value="1"/>
</dbReference>
<dbReference type="GO" id="GO:0016747">
    <property type="term" value="F:acyltransferase activity, transferring groups other than amino-acyl groups"/>
    <property type="evidence" value="ECO:0007669"/>
    <property type="project" value="InterPro"/>
</dbReference>
<name>A0A221VYN8_9PSEU</name>
<dbReference type="RefSeq" id="WP_093940253.1">
    <property type="nucleotide sequence ID" value="NZ_CP022521.1"/>
</dbReference>